<evidence type="ECO:0000256" key="3">
    <source>
        <dbReference type="PROSITE-ProRule" id="PRU00708"/>
    </source>
</evidence>
<dbReference type="OrthoDB" id="1922192at2759"/>
<evidence type="ECO:0008006" key="7">
    <source>
        <dbReference type="Google" id="ProtNLM"/>
    </source>
</evidence>
<evidence type="ECO:0000313" key="5">
    <source>
        <dbReference type="EMBL" id="KAI5083263.1"/>
    </source>
</evidence>
<sequence length="570" mass="64704">MGRERTASLQFLSTVKAAQRRLQLRPRLYTVHDPAYELPGKFLLDRSIHNGRIDGTTEHDSKDDPALQQGRSDASCISEVTPPFYSGDLFFESEGSDEENAFVVDKDDFIEMDITLFGRLGKSETAISMYRILNTESWSSPGTEEKLSNVAKKVSPELVVEVIKLLRNAPLALSFLNWAKVQEGYEPRAEAYSSVIARFGRERDFNSAWRLLVEMKDCKLPVDFTFSILLHRLKRARRVHGLVKAMCGMSFLGVTPTVALYTSALEYLLKFGFGDDATHLYHRMMQNALVPDKKLFEVLVLGFVKLGKLDDGLLLFNDMKNRGYVPHVLVYKALISSMSVAKMLDKGHELFEEMLATGCVPKVFGVNEIACALHGQDTMKIERFLKLVTRVRYKWKIQSHNNLLQCLFDYGRYDEAKAVFDKVAREEEARANRRKDFINGYWDLSSYHIYIIGMCKLGQLNLAMDMFKLLLEKKRLKPINEISSFLLLSLSNANRIDEALAFCKHITGAREPVSVDAQVSFFSALRTSEHLSVALKIFASMKRKGCIDKDADFVSLIGMENKDDEVSLTV</sequence>
<dbReference type="InterPro" id="IPR002885">
    <property type="entry name" value="PPR_rpt"/>
</dbReference>
<dbReference type="NCBIfam" id="TIGR00756">
    <property type="entry name" value="PPR"/>
    <property type="match status" value="3"/>
</dbReference>
<dbReference type="PANTHER" id="PTHR47447:SF28">
    <property type="entry name" value="PENTACOTRIPEPTIDE-REPEAT REGION OF PRORP DOMAIN-CONTAINING PROTEIN"/>
    <property type="match status" value="1"/>
</dbReference>
<feature type="region of interest" description="Disordered" evidence="4">
    <location>
        <begin position="53"/>
        <end position="72"/>
    </location>
</feature>
<comment type="similarity">
    <text evidence="1">Belongs to the PPR family. P subfamily.</text>
</comment>
<feature type="repeat" description="PPR" evidence="3">
    <location>
        <begin position="292"/>
        <end position="326"/>
    </location>
</feature>
<keyword evidence="6" id="KW-1185">Reference proteome</keyword>
<dbReference type="PROSITE" id="PS51375">
    <property type="entry name" value="PPR"/>
    <property type="match status" value="3"/>
</dbReference>
<dbReference type="Pfam" id="PF01535">
    <property type="entry name" value="PPR"/>
    <property type="match status" value="5"/>
</dbReference>
<evidence type="ECO:0000256" key="2">
    <source>
        <dbReference type="ARBA" id="ARBA00022737"/>
    </source>
</evidence>
<organism evidence="5 6">
    <name type="scientific">Adiantum capillus-veneris</name>
    <name type="common">Maidenhair fern</name>
    <dbReference type="NCBI Taxonomy" id="13818"/>
    <lineage>
        <taxon>Eukaryota</taxon>
        <taxon>Viridiplantae</taxon>
        <taxon>Streptophyta</taxon>
        <taxon>Embryophyta</taxon>
        <taxon>Tracheophyta</taxon>
        <taxon>Polypodiopsida</taxon>
        <taxon>Polypodiidae</taxon>
        <taxon>Polypodiales</taxon>
        <taxon>Pteridineae</taxon>
        <taxon>Pteridaceae</taxon>
        <taxon>Vittarioideae</taxon>
        <taxon>Adiantum</taxon>
    </lineage>
</organism>
<comment type="caution">
    <text evidence="5">The sequence shown here is derived from an EMBL/GenBank/DDBJ whole genome shotgun (WGS) entry which is preliminary data.</text>
</comment>
<reference evidence="5" key="1">
    <citation type="submission" date="2021-01" db="EMBL/GenBank/DDBJ databases">
        <title>Adiantum capillus-veneris genome.</title>
        <authorList>
            <person name="Fang Y."/>
            <person name="Liao Q."/>
        </authorList>
    </citation>
    <scope>NUCLEOTIDE SEQUENCE</scope>
    <source>
        <strain evidence="5">H3</strain>
        <tissue evidence="5">Leaf</tissue>
    </source>
</reference>
<proteinExistence type="inferred from homology"/>
<dbReference type="AlphaFoldDB" id="A0A9D4VBM0"/>
<evidence type="ECO:0000256" key="4">
    <source>
        <dbReference type="SAM" id="MobiDB-lite"/>
    </source>
</evidence>
<accession>A0A9D4VBM0</accession>
<dbReference type="InterPro" id="IPR011990">
    <property type="entry name" value="TPR-like_helical_dom_sf"/>
</dbReference>
<name>A0A9D4VBM0_ADICA</name>
<feature type="repeat" description="PPR" evidence="3">
    <location>
        <begin position="443"/>
        <end position="478"/>
    </location>
</feature>
<dbReference type="Gene3D" id="1.25.40.10">
    <property type="entry name" value="Tetratricopeptide repeat domain"/>
    <property type="match status" value="3"/>
</dbReference>
<evidence type="ECO:0000256" key="1">
    <source>
        <dbReference type="ARBA" id="ARBA00007626"/>
    </source>
</evidence>
<evidence type="ECO:0000313" key="6">
    <source>
        <dbReference type="Proteomes" id="UP000886520"/>
    </source>
</evidence>
<protein>
    <recommendedName>
        <fullName evidence="7">Pentatricopeptide repeat-containing protein</fullName>
    </recommendedName>
</protein>
<feature type="repeat" description="PPR" evidence="3">
    <location>
        <begin position="327"/>
        <end position="361"/>
    </location>
</feature>
<dbReference type="SUPFAM" id="SSF81901">
    <property type="entry name" value="HCP-like"/>
    <property type="match status" value="1"/>
</dbReference>
<dbReference type="EMBL" id="JABFUD020000002">
    <property type="protein sequence ID" value="KAI5083263.1"/>
    <property type="molecule type" value="Genomic_DNA"/>
</dbReference>
<gene>
    <name evidence="5" type="ORF">GOP47_0003006</name>
</gene>
<feature type="compositionally biased region" description="Basic and acidic residues" evidence="4">
    <location>
        <begin position="53"/>
        <end position="65"/>
    </location>
</feature>
<keyword evidence="2" id="KW-0677">Repeat</keyword>
<dbReference type="Proteomes" id="UP000886520">
    <property type="component" value="Chromosome 3"/>
</dbReference>
<dbReference type="PANTHER" id="PTHR47447">
    <property type="entry name" value="OS03G0856100 PROTEIN"/>
    <property type="match status" value="1"/>
</dbReference>